<reference evidence="2 3" key="1">
    <citation type="submission" date="2020-08" db="EMBL/GenBank/DDBJ databases">
        <title>Genomic Encyclopedia of Type Strains, Phase IV (KMG-IV): sequencing the most valuable type-strain genomes for metagenomic binning, comparative biology and taxonomic classification.</title>
        <authorList>
            <person name="Goeker M."/>
        </authorList>
    </citation>
    <scope>NUCLEOTIDE SEQUENCE [LARGE SCALE GENOMIC DNA]</scope>
    <source>
        <strain evidence="2 3">DSM 17075</strain>
    </source>
</reference>
<dbReference type="Proteomes" id="UP000559598">
    <property type="component" value="Unassembled WGS sequence"/>
</dbReference>
<name>A0A840DLX5_9BACL</name>
<dbReference type="EMBL" id="JACIDE010000001">
    <property type="protein sequence ID" value="MBB4072502.1"/>
    <property type="molecule type" value="Genomic_DNA"/>
</dbReference>
<sequence length="29" mass="3386">MKTMMKRTARTTKHPQTIRPSEPVTVIFV</sequence>
<comment type="caution">
    <text evidence="2">The sequence shown here is derived from an EMBL/GenBank/DDBJ whole genome shotgun (WGS) entry which is preliminary data.</text>
</comment>
<feature type="region of interest" description="Disordered" evidence="1">
    <location>
        <begin position="1"/>
        <end position="24"/>
    </location>
</feature>
<proteinExistence type="predicted"/>
<keyword evidence="3" id="KW-1185">Reference proteome</keyword>
<dbReference type="AlphaFoldDB" id="A0A840DLX5"/>
<organism evidence="2 3">
    <name type="scientific">Anoxybacteroides voinovskiense</name>
    <dbReference type="NCBI Taxonomy" id="230470"/>
    <lineage>
        <taxon>Bacteria</taxon>
        <taxon>Bacillati</taxon>
        <taxon>Bacillota</taxon>
        <taxon>Bacilli</taxon>
        <taxon>Bacillales</taxon>
        <taxon>Anoxybacillaceae</taxon>
        <taxon>Anoxybacteroides</taxon>
    </lineage>
</organism>
<feature type="compositionally biased region" description="Basic residues" evidence="1">
    <location>
        <begin position="1"/>
        <end position="13"/>
    </location>
</feature>
<evidence type="ECO:0000313" key="3">
    <source>
        <dbReference type="Proteomes" id="UP000559598"/>
    </source>
</evidence>
<protein>
    <submittedName>
        <fullName evidence="2">Uncharacterized protein</fullName>
    </submittedName>
</protein>
<gene>
    <name evidence="2" type="ORF">GGR02_000248</name>
</gene>
<accession>A0A840DLX5</accession>
<evidence type="ECO:0000256" key="1">
    <source>
        <dbReference type="SAM" id="MobiDB-lite"/>
    </source>
</evidence>
<evidence type="ECO:0000313" key="2">
    <source>
        <dbReference type="EMBL" id="MBB4072502.1"/>
    </source>
</evidence>